<comment type="caution">
    <text evidence="10">The sequence shown here is derived from an EMBL/GenBank/DDBJ whole genome shotgun (WGS) entry which is preliminary data.</text>
</comment>
<evidence type="ECO:0000256" key="2">
    <source>
        <dbReference type="ARBA" id="ARBA00022692"/>
    </source>
</evidence>
<dbReference type="InterPro" id="IPR014223">
    <property type="entry name" value="ABC_CydC/D"/>
</dbReference>
<dbReference type="GO" id="GO:0045454">
    <property type="term" value="P:cell redox homeostasis"/>
    <property type="evidence" value="ECO:0007669"/>
    <property type="project" value="InterPro"/>
</dbReference>
<dbReference type="PROSITE" id="PS00211">
    <property type="entry name" value="ABC_TRANSPORTER_1"/>
    <property type="match status" value="1"/>
</dbReference>
<evidence type="ECO:0000259" key="8">
    <source>
        <dbReference type="PROSITE" id="PS50893"/>
    </source>
</evidence>
<dbReference type="AlphaFoldDB" id="A0A3E1KC75"/>
<dbReference type="Proteomes" id="UP000260351">
    <property type="component" value="Unassembled WGS sequence"/>
</dbReference>
<dbReference type="CDD" id="cd03228">
    <property type="entry name" value="ABCC_MRP_Like"/>
    <property type="match status" value="1"/>
</dbReference>
<dbReference type="InterPro" id="IPR017871">
    <property type="entry name" value="ABC_transporter-like_CS"/>
</dbReference>
<accession>A0A3E1KC75</accession>
<dbReference type="OrthoDB" id="6336411at2"/>
<dbReference type="GO" id="GO:0034040">
    <property type="term" value="F:ATPase-coupled lipid transmembrane transporter activity"/>
    <property type="evidence" value="ECO:0007669"/>
    <property type="project" value="TreeGrafter"/>
</dbReference>
<protein>
    <submittedName>
        <fullName evidence="10">Thiol reductant ABC exporter subunit CydC</fullName>
    </submittedName>
</protein>
<dbReference type="GO" id="GO:0140359">
    <property type="term" value="F:ABC-type transporter activity"/>
    <property type="evidence" value="ECO:0007669"/>
    <property type="project" value="InterPro"/>
</dbReference>
<dbReference type="InterPro" id="IPR003593">
    <property type="entry name" value="AAA+_ATPase"/>
</dbReference>
<feature type="transmembrane region" description="Helical" evidence="7">
    <location>
        <begin position="263"/>
        <end position="285"/>
    </location>
</feature>
<evidence type="ECO:0000256" key="6">
    <source>
        <dbReference type="ARBA" id="ARBA00023136"/>
    </source>
</evidence>
<comment type="subcellular location">
    <subcellularLocation>
        <location evidence="1">Cell membrane</location>
        <topology evidence="1">Multi-pass membrane protein</topology>
    </subcellularLocation>
</comment>
<dbReference type="PROSITE" id="PS50893">
    <property type="entry name" value="ABC_TRANSPORTER_2"/>
    <property type="match status" value="1"/>
</dbReference>
<reference evidence="10 11" key="1">
    <citation type="submission" date="2018-08" db="EMBL/GenBank/DDBJ databases">
        <title>Wenzhouxiangella salilacus sp. nov., a novel bacterium isolated from a saline lake in Xinjiang Province, China.</title>
        <authorList>
            <person name="Han S."/>
        </authorList>
    </citation>
    <scope>NUCLEOTIDE SEQUENCE [LARGE SCALE GENOMIC DNA]</scope>
    <source>
        <strain evidence="10 11">XDB06</strain>
    </source>
</reference>
<keyword evidence="5 7" id="KW-1133">Transmembrane helix</keyword>
<dbReference type="Pfam" id="PF00005">
    <property type="entry name" value="ABC_tran"/>
    <property type="match status" value="1"/>
</dbReference>
<evidence type="ECO:0000256" key="1">
    <source>
        <dbReference type="ARBA" id="ARBA00004651"/>
    </source>
</evidence>
<evidence type="ECO:0000256" key="7">
    <source>
        <dbReference type="SAM" id="Phobius"/>
    </source>
</evidence>
<feature type="transmembrane region" description="Helical" evidence="7">
    <location>
        <begin position="59"/>
        <end position="78"/>
    </location>
</feature>
<keyword evidence="3" id="KW-0547">Nucleotide-binding</keyword>
<gene>
    <name evidence="10" type="primary">cydC</name>
    <name evidence="10" type="ORF">DZC52_02375</name>
</gene>
<dbReference type="SUPFAM" id="SSF52540">
    <property type="entry name" value="P-loop containing nucleoside triphosphate hydrolases"/>
    <property type="match status" value="1"/>
</dbReference>
<feature type="transmembrane region" description="Helical" evidence="7">
    <location>
        <begin position="181"/>
        <end position="200"/>
    </location>
</feature>
<dbReference type="GO" id="GO:0005886">
    <property type="term" value="C:plasma membrane"/>
    <property type="evidence" value="ECO:0007669"/>
    <property type="project" value="UniProtKB-SubCell"/>
</dbReference>
<dbReference type="Gene3D" id="1.20.1560.10">
    <property type="entry name" value="ABC transporter type 1, transmembrane domain"/>
    <property type="match status" value="1"/>
</dbReference>
<keyword evidence="4" id="KW-0067">ATP-binding</keyword>
<dbReference type="EMBL" id="QUZK01000012">
    <property type="protein sequence ID" value="RFF32328.1"/>
    <property type="molecule type" value="Genomic_DNA"/>
</dbReference>
<dbReference type="SUPFAM" id="SSF90123">
    <property type="entry name" value="ABC transporter transmembrane region"/>
    <property type="match status" value="1"/>
</dbReference>
<dbReference type="InterPro" id="IPR036640">
    <property type="entry name" value="ABC1_TM_sf"/>
</dbReference>
<feature type="domain" description="ABC transporter" evidence="8">
    <location>
        <begin position="357"/>
        <end position="565"/>
    </location>
</feature>
<sequence>MGGPYAGTRGRAPDGDHTVKPQRLVARAWRRQWRWLALGVGLMLASATAALVLLGLSGWLITASALTGLGVIAALDIFTPGGGIRLAAVTRTLARYGERLATHRATLALLATLRLELMRRLLRLDEVQLRRMQRGDTLNRLTRDVDALDHLYAGVVGPLLTASVTTLGTAAAFLVLASPQAALVMMALGLGATAVTMLAGRAGRAPGRALSLGEPELRRRCTESLEGLKSLLAEGRSGDFEDRIGRLSAARLAQQRRLDRIDAVGRGLINAAGFTAAWAMLLVVLDGGSPQPVAGPVAVMAIIVMLGMNEIWQALPAAWRQLTQSRLAAERVEELANRKPAAASGHGNPPPSGPAAIRLQGVSFSWPGSPNRVLDKLDLESGPGERLLVTGPSGSGKTTLALLIMRQIEPDSGVVRLGGFDLRQLDPDGLRKTIGYLPQQPMVFADTLAANLRVAAPAADEAAMAQALTDAGLGDWLAGLEDGLDTWLDEGGASLSGGELRRVGLARLMLIDPPVVILDEPTTGLDPATARSLSNRLESWLAGRTTVMVSHEPELLPSYDRVLAL</sequence>
<organism evidence="10 11">
    <name type="scientific">Wenzhouxiangella sediminis</name>
    <dbReference type="NCBI Taxonomy" id="1792836"/>
    <lineage>
        <taxon>Bacteria</taxon>
        <taxon>Pseudomonadati</taxon>
        <taxon>Pseudomonadota</taxon>
        <taxon>Gammaproteobacteria</taxon>
        <taxon>Chromatiales</taxon>
        <taxon>Wenzhouxiangellaceae</taxon>
        <taxon>Wenzhouxiangella</taxon>
    </lineage>
</organism>
<evidence type="ECO:0000256" key="4">
    <source>
        <dbReference type="ARBA" id="ARBA00022840"/>
    </source>
</evidence>
<dbReference type="Gene3D" id="3.40.50.300">
    <property type="entry name" value="P-loop containing nucleotide triphosphate hydrolases"/>
    <property type="match status" value="1"/>
</dbReference>
<dbReference type="GO" id="GO:0034775">
    <property type="term" value="P:glutathione transmembrane transport"/>
    <property type="evidence" value="ECO:0007669"/>
    <property type="project" value="InterPro"/>
</dbReference>
<keyword evidence="11" id="KW-1185">Reference proteome</keyword>
<dbReference type="InterPro" id="IPR039421">
    <property type="entry name" value="Type_1_exporter"/>
</dbReference>
<dbReference type="PANTHER" id="PTHR24221:SF654">
    <property type="entry name" value="ATP-BINDING CASSETTE SUB-FAMILY B MEMBER 6"/>
    <property type="match status" value="1"/>
</dbReference>
<proteinExistence type="predicted"/>
<dbReference type="SMART" id="SM00382">
    <property type="entry name" value="AAA"/>
    <property type="match status" value="1"/>
</dbReference>
<feature type="transmembrane region" description="Helical" evidence="7">
    <location>
        <begin position="297"/>
        <end position="319"/>
    </location>
</feature>
<evidence type="ECO:0000313" key="11">
    <source>
        <dbReference type="Proteomes" id="UP000260351"/>
    </source>
</evidence>
<name>A0A3E1KC75_9GAMM</name>
<evidence type="ECO:0000259" key="9">
    <source>
        <dbReference type="PROSITE" id="PS50929"/>
    </source>
</evidence>
<feature type="transmembrane region" description="Helical" evidence="7">
    <location>
        <begin position="151"/>
        <end position="175"/>
    </location>
</feature>
<keyword evidence="2 7" id="KW-0812">Transmembrane</keyword>
<dbReference type="InterPro" id="IPR011527">
    <property type="entry name" value="ABC1_TM_dom"/>
</dbReference>
<dbReference type="GO" id="GO:0005524">
    <property type="term" value="F:ATP binding"/>
    <property type="evidence" value="ECO:0007669"/>
    <property type="project" value="UniProtKB-KW"/>
</dbReference>
<dbReference type="Pfam" id="PF00664">
    <property type="entry name" value="ABC_membrane"/>
    <property type="match status" value="1"/>
</dbReference>
<evidence type="ECO:0000313" key="10">
    <source>
        <dbReference type="EMBL" id="RFF32328.1"/>
    </source>
</evidence>
<feature type="transmembrane region" description="Helical" evidence="7">
    <location>
        <begin position="33"/>
        <end position="53"/>
    </location>
</feature>
<keyword evidence="6 7" id="KW-0472">Membrane</keyword>
<dbReference type="PANTHER" id="PTHR24221">
    <property type="entry name" value="ATP-BINDING CASSETTE SUB-FAMILY B"/>
    <property type="match status" value="1"/>
</dbReference>
<dbReference type="PROSITE" id="PS50929">
    <property type="entry name" value="ABC_TM1F"/>
    <property type="match status" value="1"/>
</dbReference>
<feature type="domain" description="ABC transmembrane type-1" evidence="9">
    <location>
        <begin position="37"/>
        <end position="324"/>
    </location>
</feature>
<dbReference type="NCBIfam" id="TIGR02868">
    <property type="entry name" value="CydC"/>
    <property type="match status" value="1"/>
</dbReference>
<dbReference type="InterPro" id="IPR003439">
    <property type="entry name" value="ABC_transporter-like_ATP-bd"/>
</dbReference>
<dbReference type="InterPro" id="IPR027417">
    <property type="entry name" value="P-loop_NTPase"/>
</dbReference>
<dbReference type="GO" id="GO:0016887">
    <property type="term" value="F:ATP hydrolysis activity"/>
    <property type="evidence" value="ECO:0007669"/>
    <property type="project" value="InterPro"/>
</dbReference>
<evidence type="ECO:0000256" key="3">
    <source>
        <dbReference type="ARBA" id="ARBA00022741"/>
    </source>
</evidence>
<evidence type="ECO:0000256" key="5">
    <source>
        <dbReference type="ARBA" id="ARBA00022989"/>
    </source>
</evidence>